<organism evidence="2 4">
    <name type="scientific">Methanocella conradii (strain DSM 24694 / JCM 17849 / CGMCC 1.5162 / HZ254)</name>
    <dbReference type="NCBI Taxonomy" id="1041930"/>
    <lineage>
        <taxon>Archaea</taxon>
        <taxon>Methanobacteriati</taxon>
        <taxon>Methanobacteriota</taxon>
        <taxon>Stenosarchaea group</taxon>
        <taxon>Methanomicrobia</taxon>
        <taxon>Methanocellales</taxon>
        <taxon>Methanocellaceae</taxon>
        <taxon>Methanocella</taxon>
    </lineage>
</organism>
<keyword evidence="4" id="KW-1185">Reference proteome</keyword>
<reference evidence="2" key="3">
    <citation type="journal article" date="2015" name="Environ. Microbiol. Rep.">
        <title>Comparative genomics of three Methanocellales strains reveal novel taxonomic and metabolic features.</title>
        <authorList>
            <person name="Lyu Z."/>
            <person name="Lu Y."/>
        </authorList>
    </citation>
    <scope>NUCLEOTIDE SEQUENCE</scope>
    <source>
        <strain evidence="2">HZ254</strain>
    </source>
</reference>
<dbReference type="HOGENOM" id="CLU_153625_0_0_2"/>
<reference evidence="2" key="2">
    <citation type="journal article" date="2012" name="PLoS ONE">
        <title>Methanocella conradii sp. nov., a thermophilic, obligate hydrogenotrophic methanogen, isolated from Chinese rice field soil.</title>
        <authorList>
            <person name="Lu Z."/>
            <person name="Lu Y."/>
        </authorList>
    </citation>
    <scope>NUCLEOTIDE SEQUENCE</scope>
    <source>
        <strain evidence="2">HZ254</strain>
    </source>
</reference>
<dbReference type="KEGG" id="mez:Mtc_0846"/>
<evidence type="ECO:0000313" key="4">
    <source>
        <dbReference type="Proteomes" id="UP000005233"/>
    </source>
</evidence>
<dbReference type="InterPro" id="IPR010863">
    <property type="entry name" value="EarA-like"/>
</dbReference>
<evidence type="ECO:0000313" key="3">
    <source>
        <dbReference type="EMBL" id="AFC99612.1"/>
    </source>
</evidence>
<dbReference type="GeneID" id="11970749"/>
<dbReference type="RefSeq" id="WP_014405446.1">
    <property type="nucleotide sequence ID" value="NC_017034.1"/>
</dbReference>
<dbReference type="Proteomes" id="UP000005233">
    <property type="component" value="Chromosome"/>
</dbReference>
<sequence>MNEINEYADEMIRTYGVNVYKAVHESKLRGDVLIFFMKNPFHMTISQVSRSMRVDYSNIKRVIKGGGGHYAKDRALIFLGLLNYEESNGEETYSINFQGFNAAVILEKERESKSSDQSDQPVKNTAFKERNAGSNRNK</sequence>
<evidence type="ECO:0000313" key="2">
    <source>
        <dbReference type="EMBL" id="AFC99607.1"/>
    </source>
</evidence>
<reference evidence="2 4" key="1">
    <citation type="journal article" date="2012" name="J. Bacteriol.">
        <title>Complete genome sequence of a thermophilic methanogen, Methanocella conradii HZ254, isolated from Chinese rice field soil.</title>
        <authorList>
            <person name="Lu Z."/>
            <person name="Lu Y."/>
        </authorList>
    </citation>
    <scope>NUCLEOTIDE SEQUENCE [LARGE SCALE GENOMIC DNA]</scope>
    <source>
        <strain evidence="4">DSM 24694 / JCM 17849 / CGMCC 1.5162 / HZ254</strain>
        <strain evidence="2">HZ254</strain>
    </source>
</reference>
<dbReference type="KEGG" id="mez:Mtc_0851"/>
<dbReference type="EMBL" id="CP003243">
    <property type="protein sequence ID" value="AFC99607.1"/>
    <property type="molecule type" value="Genomic_DNA"/>
</dbReference>
<dbReference type="EMBL" id="CP003243">
    <property type="protein sequence ID" value="AFC99612.1"/>
    <property type="molecule type" value="Genomic_DNA"/>
</dbReference>
<name>H8IAD3_METCZ</name>
<proteinExistence type="predicted"/>
<accession>H8IAD3</accession>
<feature type="region of interest" description="Disordered" evidence="1">
    <location>
        <begin position="110"/>
        <end position="138"/>
    </location>
</feature>
<dbReference type="Pfam" id="PF07381">
    <property type="entry name" value="EarA"/>
    <property type="match status" value="1"/>
</dbReference>
<dbReference type="eggNOG" id="arCOG03422">
    <property type="taxonomic scope" value="Archaea"/>
</dbReference>
<dbReference type="AlphaFoldDB" id="H8IAD3"/>
<evidence type="ECO:0000256" key="1">
    <source>
        <dbReference type="SAM" id="MobiDB-lite"/>
    </source>
</evidence>
<gene>
    <name evidence="2" type="ordered locus">Mtc_0846</name>
    <name evidence="3" type="ordered locus">Mtc_0851</name>
</gene>
<protein>
    <submittedName>
        <fullName evidence="2">Uncharacterized protein conserved in archaea</fullName>
    </submittedName>
</protein>